<keyword evidence="2" id="KW-0472">Membrane</keyword>
<feature type="transmembrane region" description="Helical" evidence="2">
    <location>
        <begin position="273"/>
        <end position="296"/>
    </location>
</feature>
<keyword evidence="5" id="KW-1185">Reference proteome</keyword>
<dbReference type="eggNOG" id="ENOG5033YDF">
    <property type="taxonomic scope" value="Bacteria"/>
</dbReference>
<name>A0A073BDZ2_9PSEU</name>
<dbReference type="OrthoDB" id="3555996at2"/>
<sequence length="300" mass="31209">MRTPPNPLVRSTARRTLAAGLVSAAIAAGSLLSAGTAAADPLVVDNALAIETAQAGQEIAIAPSTVDFKVRQAVLLAMPLAFDEADRAVERFLALGPIPLGTAEPGKTFYSGREIAEAVQPALSRIGLPEDKVDSVARHFKNLVSLGNALTLRISEPEEEGPAEPAPPEQPPPARETQERTQEPAPPPAPAEPADPSTATPPPGQPGTTPAVSVLPPTHGSLPGWLQSRPGQAPTYQPDTGELAEKARERELAAQQQAAGRAEALPAQHSDRVALPVLIAAVSLAVVTAGLVRSWVLRRQ</sequence>
<comment type="caution">
    <text evidence="4">The sequence shown here is derived from an EMBL/GenBank/DDBJ whole genome shotgun (WGS) entry which is preliminary data.</text>
</comment>
<dbReference type="AlphaFoldDB" id="A0A073BDZ2"/>
<dbReference type="RefSeq" id="WP_029721404.1">
    <property type="nucleotide sequence ID" value="NZ_JNVU01000004.1"/>
</dbReference>
<evidence type="ECO:0000256" key="1">
    <source>
        <dbReference type="SAM" id="MobiDB-lite"/>
    </source>
</evidence>
<evidence type="ECO:0000313" key="4">
    <source>
        <dbReference type="EMBL" id="KEI46004.1"/>
    </source>
</evidence>
<feature type="chain" id="PRO_5001687120" evidence="3">
    <location>
        <begin position="40"/>
        <end position="300"/>
    </location>
</feature>
<feature type="compositionally biased region" description="Pro residues" evidence="1">
    <location>
        <begin position="164"/>
        <end position="174"/>
    </location>
</feature>
<keyword evidence="2" id="KW-1133">Transmembrane helix</keyword>
<dbReference type="STRING" id="28042.GU90_01095"/>
<evidence type="ECO:0000313" key="5">
    <source>
        <dbReference type="Proteomes" id="UP000031419"/>
    </source>
</evidence>
<gene>
    <name evidence="4" type="ORF">GU90_01095</name>
</gene>
<feature type="region of interest" description="Disordered" evidence="1">
    <location>
        <begin position="157"/>
        <end position="243"/>
    </location>
</feature>
<keyword evidence="3" id="KW-0732">Signal</keyword>
<keyword evidence="2" id="KW-0812">Transmembrane</keyword>
<organism evidence="4 5">
    <name type="scientific">Saccharopolyspora rectivirgula</name>
    <dbReference type="NCBI Taxonomy" id="28042"/>
    <lineage>
        <taxon>Bacteria</taxon>
        <taxon>Bacillati</taxon>
        <taxon>Actinomycetota</taxon>
        <taxon>Actinomycetes</taxon>
        <taxon>Pseudonocardiales</taxon>
        <taxon>Pseudonocardiaceae</taxon>
        <taxon>Saccharopolyspora</taxon>
    </lineage>
</organism>
<reference evidence="4 5" key="1">
    <citation type="submission" date="2014-06" db="EMBL/GenBank/DDBJ databases">
        <title>Saccharopolyspora rectivirgula DSM-43113 Genome sequencing.</title>
        <authorList>
            <person name="Barrera C."/>
            <person name="Millon L."/>
            <person name="Rognon B."/>
            <person name="Zaugg C."/>
            <person name="Monod M."/>
        </authorList>
    </citation>
    <scope>NUCLEOTIDE SEQUENCE [LARGE SCALE GENOMIC DNA]</scope>
    <source>
        <strain evidence="4 5">DSM 43113</strain>
    </source>
</reference>
<protein>
    <submittedName>
        <fullName evidence="4">Uncharacterized protein</fullName>
    </submittedName>
</protein>
<feature type="compositionally biased region" description="Pro residues" evidence="1">
    <location>
        <begin position="184"/>
        <end position="205"/>
    </location>
</feature>
<dbReference type="EMBL" id="JNVU01000004">
    <property type="protein sequence ID" value="KEI46004.1"/>
    <property type="molecule type" value="Genomic_DNA"/>
</dbReference>
<dbReference type="Proteomes" id="UP000031419">
    <property type="component" value="Unassembled WGS sequence"/>
</dbReference>
<accession>A0A073BDZ2</accession>
<evidence type="ECO:0000256" key="3">
    <source>
        <dbReference type="SAM" id="SignalP"/>
    </source>
</evidence>
<feature type="signal peptide" evidence="3">
    <location>
        <begin position="1"/>
        <end position="39"/>
    </location>
</feature>
<proteinExistence type="predicted"/>
<evidence type="ECO:0000256" key="2">
    <source>
        <dbReference type="SAM" id="Phobius"/>
    </source>
</evidence>